<name>A0AA40BE19_9PEZI</name>
<dbReference type="EMBL" id="JAUKTV010000008">
    <property type="protein sequence ID" value="KAK0732556.1"/>
    <property type="molecule type" value="Genomic_DNA"/>
</dbReference>
<feature type="compositionally biased region" description="Low complexity" evidence="2">
    <location>
        <begin position="16"/>
        <end position="28"/>
    </location>
</feature>
<dbReference type="FunFam" id="3.40.50.300:FF:001447">
    <property type="entry name" value="Ras-related protein Rab-1B"/>
    <property type="match status" value="1"/>
</dbReference>
<dbReference type="SMART" id="SM00175">
    <property type="entry name" value="RAB"/>
    <property type="match status" value="1"/>
</dbReference>
<dbReference type="AlphaFoldDB" id="A0AA40BE19"/>
<proteinExistence type="inferred from homology"/>
<dbReference type="CDD" id="cd00154">
    <property type="entry name" value="Rab"/>
    <property type="match status" value="1"/>
</dbReference>
<comment type="similarity">
    <text evidence="1">Belongs to the small GTPase superfamily. Rab family.</text>
</comment>
<evidence type="ECO:0000313" key="3">
    <source>
        <dbReference type="EMBL" id="KAK0732556.1"/>
    </source>
</evidence>
<dbReference type="SMART" id="SM00174">
    <property type="entry name" value="RHO"/>
    <property type="match status" value="1"/>
</dbReference>
<dbReference type="SUPFAM" id="SSF52540">
    <property type="entry name" value="P-loop containing nucleoside triphosphate hydrolases"/>
    <property type="match status" value="1"/>
</dbReference>
<feature type="region of interest" description="Disordered" evidence="2">
    <location>
        <begin position="1"/>
        <end position="33"/>
    </location>
</feature>
<dbReference type="PROSITE" id="PS51421">
    <property type="entry name" value="RAS"/>
    <property type="match status" value="1"/>
</dbReference>
<keyword evidence="4" id="KW-1185">Reference proteome</keyword>
<keyword evidence="3" id="KW-0378">Hydrolase</keyword>
<dbReference type="InterPro" id="IPR050209">
    <property type="entry name" value="Rab_GTPases_membrane_traffic"/>
</dbReference>
<dbReference type="NCBIfam" id="TIGR00231">
    <property type="entry name" value="small_GTP"/>
    <property type="match status" value="1"/>
</dbReference>
<dbReference type="Proteomes" id="UP001172159">
    <property type="component" value="Unassembled WGS sequence"/>
</dbReference>
<dbReference type="InterPro" id="IPR027417">
    <property type="entry name" value="P-loop_NTPase"/>
</dbReference>
<evidence type="ECO:0000313" key="4">
    <source>
        <dbReference type="Proteomes" id="UP001172159"/>
    </source>
</evidence>
<feature type="compositionally biased region" description="Gly residues" evidence="2">
    <location>
        <begin position="192"/>
        <end position="204"/>
    </location>
</feature>
<feature type="compositionally biased region" description="Low complexity" evidence="2">
    <location>
        <begin position="206"/>
        <end position="224"/>
    </location>
</feature>
<feature type="region of interest" description="Disordered" evidence="2">
    <location>
        <begin position="176"/>
        <end position="242"/>
    </location>
</feature>
<dbReference type="PROSITE" id="PS51419">
    <property type="entry name" value="RAB"/>
    <property type="match status" value="1"/>
</dbReference>
<organism evidence="3 4">
    <name type="scientific">Apiosordaria backusii</name>
    <dbReference type="NCBI Taxonomy" id="314023"/>
    <lineage>
        <taxon>Eukaryota</taxon>
        <taxon>Fungi</taxon>
        <taxon>Dikarya</taxon>
        <taxon>Ascomycota</taxon>
        <taxon>Pezizomycotina</taxon>
        <taxon>Sordariomycetes</taxon>
        <taxon>Sordariomycetidae</taxon>
        <taxon>Sordariales</taxon>
        <taxon>Lasiosphaeriaceae</taxon>
        <taxon>Apiosordaria</taxon>
    </lineage>
</organism>
<reference evidence="3" key="1">
    <citation type="submission" date="2023-06" db="EMBL/GenBank/DDBJ databases">
        <title>Genome-scale phylogeny and comparative genomics of the fungal order Sordariales.</title>
        <authorList>
            <consortium name="Lawrence Berkeley National Laboratory"/>
            <person name="Hensen N."/>
            <person name="Bonometti L."/>
            <person name="Westerberg I."/>
            <person name="Brannstrom I.O."/>
            <person name="Guillou S."/>
            <person name="Cros-Aarteil S."/>
            <person name="Calhoun S."/>
            <person name="Haridas S."/>
            <person name="Kuo A."/>
            <person name="Mondo S."/>
            <person name="Pangilinan J."/>
            <person name="Riley R."/>
            <person name="Labutti K."/>
            <person name="Andreopoulos B."/>
            <person name="Lipzen A."/>
            <person name="Chen C."/>
            <person name="Yanf M."/>
            <person name="Daum C."/>
            <person name="Ng V."/>
            <person name="Clum A."/>
            <person name="Steindorff A."/>
            <person name="Ohm R."/>
            <person name="Martin F."/>
            <person name="Silar P."/>
            <person name="Natvig D."/>
            <person name="Lalanne C."/>
            <person name="Gautier V."/>
            <person name="Ament-Velasquez S.L."/>
            <person name="Kruys A."/>
            <person name="Hutchinson M.I."/>
            <person name="Powell A.J."/>
            <person name="Barry K."/>
            <person name="Miller A.N."/>
            <person name="Grigoriev I.V."/>
            <person name="Debuchy R."/>
            <person name="Gladieux P."/>
            <person name="Thoren M.H."/>
            <person name="Johannesson H."/>
        </authorList>
    </citation>
    <scope>NUCLEOTIDE SEQUENCE</scope>
    <source>
        <strain evidence="3">CBS 540.89</strain>
    </source>
</reference>
<sequence length="394" mass="41850">MSSYVELSGFGRPRRGSSAASETSSAGTVTRGQDREQELGSMYDYLAKIILLGPSGTGKSCLLHRFIKSEWRVLSSQTIGVEFASKIIKVGTGARRKRIKLQLWDTAGTERFRSVSRSYYRGAAGAILVYDVTSHASFNSLQPFLNDARALASPNLSLLLVGNKVDLAASQTGAYSDYEDNDDWGRDSNRLGVGGGRGGGGGGLPTPSSIASSSVSSFQTTTTTMADRTERGGDRGQQTPMVPGSYSSVSTIHPGLGSQLKATIAPDGREVSAVEASRWASTVNIPVTMEVSALSGEGVDEVFGRLARMILTKIELGEIDPDDPMSGIQYGDAGALWNAGASDGGSIKSTLTADEVGIGGRRRRGKPKRMGQGGLREWEEVFTLTGRRRNRGCC</sequence>
<dbReference type="SMART" id="SM00173">
    <property type="entry name" value="RAS"/>
    <property type="match status" value="1"/>
</dbReference>
<accession>A0AA40BE19</accession>
<dbReference type="InterPro" id="IPR001806">
    <property type="entry name" value="Small_GTPase"/>
</dbReference>
<gene>
    <name evidence="3" type="ORF">B0T21DRAFT_349555</name>
</gene>
<evidence type="ECO:0000256" key="1">
    <source>
        <dbReference type="ARBA" id="ARBA00006270"/>
    </source>
</evidence>
<comment type="caution">
    <text evidence="3">The sequence shown here is derived from an EMBL/GenBank/DDBJ whole genome shotgun (WGS) entry which is preliminary data.</text>
</comment>
<dbReference type="PANTHER" id="PTHR47979">
    <property type="entry name" value="DRAB11-RELATED"/>
    <property type="match status" value="1"/>
</dbReference>
<dbReference type="InterPro" id="IPR005225">
    <property type="entry name" value="Small_GTP-bd"/>
</dbReference>
<dbReference type="GO" id="GO:0005525">
    <property type="term" value="F:GTP binding"/>
    <property type="evidence" value="ECO:0007669"/>
    <property type="project" value="InterPro"/>
</dbReference>
<dbReference type="Pfam" id="PF00071">
    <property type="entry name" value="Ras"/>
    <property type="match status" value="1"/>
</dbReference>
<dbReference type="PRINTS" id="PR00449">
    <property type="entry name" value="RASTRNSFRMNG"/>
</dbReference>
<dbReference type="GO" id="GO:0003924">
    <property type="term" value="F:GTPase activity"/>
    <property type="evidence" value="ECO:0007669"/>
    <property type="project" value="InterPro"/>
</dbReference>
<evidence type="ECO:0000256" key="2">
    <source>
        <dbReference type="SAM" id="MobiDB-lite"/>
    </source>
</evidence>
<protein>
    <submittedName>
        <fullName evidence="3">P-loop containing nucleoside triphosphate hydrolase protein</fullName>
    </submittedName>
</protein>
<dbReference type="Gene3D" id="3.40.50.300">
    <property type="entry name" value="P-loop containing nucleotide triphosphate hydrolases"/>
    <property type="match status" value="2"/>
</dbReference>